<dbReference type="AlphaFoldDB" id="A0AAD8YCM0"/>
<dbReference type="Proteomes" id="UP001224775">
    <property type="component" value="Unassembled WGS sequence"/>
</dbReference>
<feature type="compositionally biased region" description="Basic and acidic residues" evidence="1">
    <location>
        <begin position="168"/>
        <end position="177"/>
    </location>
</feature>
<reference evidence="2" key="1">
    <citation type="submission" date="2023-06" db="EMBL/GenBank/DDBJ databases">
        <title>Survivors Of The Sea: Transcriptome response of Skeletonema marinoi to long-term dormancy.</title>
        <authorList>
            <person name="Pinder M.I.M."/>
            <person name="Kourtchenko O."/>
            <person name="Robertson E.K."/>
            <person name="Larsson T."/>
            <person name="Maumus F."/>
            <person name="Osuna-Cruz C.M."/>
            <person name="Vancaester E."/>
            <person name="Stenow R."/>
            <person name="Vandepoele K."/>
            <person name="Ploug H."/>
            <person name="Bruchert V."/>
            <person name="Godhe A."/>
            <person name="Topel M."/>
        </authorList>
    </citation>
    <scope>NUCLEOTIDE SEQUENCE</scope>
    <source>
        <strain evidence="2">R05AC</strain>
    </source>
</reference>
<comment type="caution">
    <text evidence="2">The sequence shown here is derived from an EMBL/GenBank/DDBJ whole genome shotgun (WGS) entry which is preliminary data.</text>
</comment>
<keyword evidence="3" id="KW-1185">Reference proteome</keyword>
<feature type="compositionally biased region" description="Polar residues" evidence="1">
    <location>
        <begin position="179"/>
        <end position="202"/>
    </location>
</feature>
<name>A0AAD8YCM0_9STRA</name>
<gene>
    <name evidence="2" type="ORF">QTG54_006599</name>
</gene>
<evidence type="ECO:0000256" key="1">
    <source>
        <dbReference type="SAM" id="MobiDB-lite"/>
    </source>
</evidence>
<evidence type="ECO:0000313" key="2">
    <source>
        <dbReference type="EMBL" id="KAK1743002.1"/>
    </source>
</evidence>
<accession>A0AAD8YCM0</accession>
<feature type="region of interest" description="Disordered" evidence="1">
    <location>
        <begin position="148"/>
        <end position="226"/>
    </location>
</feature>
<proteinExistence type="predicted"/>
<protein>
    <submittedName>
        <fullName evidence="2">Uncharacterized protein</fullName>
    </submittedName>
</protein>
<evidence type="ECO:0000313" key="3">
    <source>
        <dbReference type="Proteomes" id="UP001224775"/>
    </source>
</evidence>
<sequence>MVVIRLTADQSSNLTFPIGCPVWYNFPGKKDDMGSLKRGVVKSVSLRDSQLYYEVTYCDGDENITITEEVNETNLGFGALCPVTIISDNKSGTTDDTSEGEIVMCTTDANNKVVYTAMIFMDGSQVKYESDIDAARVKYRKVKVNDMESNEEHAGNTNAISTSTKQTTDCKEDKVDKMNATQHPQQPPTQRYVPSSITCSDSVSKRSFADSNDGGGDSSRKRARYPTGAKLEVDGGYDAPAIASNSQDATNVKLLSNPKFPNVSRLEITPPLWLQKDRPSQRSLFFHLIGKHRERSENIIKRINQESQCRVHVDMKNDVFVPIKINVEPLNVSTAQQDLFRARQMLQDLFLDYVGNDGCRGRLVCEIAQACWGAHRPSLSTSNAVKDINPLLDNRMVRYMSIVELSFDEHTREFHAAHILHKPFLREITGLGCDLILVAKGFRVSTNACDPYVFVYGRQYQDVDKAVQLVKKKIRQHQHVCGKCVLG</sequence>
<dbReference type="EMBL" id="JATAAI010000010">
    <property type="protein sequence ID" value="KAK1743002.1"/>
    <property type="molecule type" value="Genomic_DNA"/>
</dbReference>
<organism evidence="2 3">
    <name type="scientific">Skeletonema marinoi</name>
    <dbReference type="NCBI Taxonomy" id="267567"/>
    <lineage>
        <taxon>Eukaryota</taxon>
        <taxon>Sar</taxon>
        <taxon>Stramenopiles</taxon>
        <taxon>Ochrophyta</taxon>
        <taxon>Bacillariophyta</taxon>
        <taxon>Coscinodiscophyceae</taxon>
        <taxon>Thalassiosirophycidae</taxon>
        <taxon>Thalassiosirales</taxon>
        <taxon>Skeletonemataceae</taxon>
        <taxon>Skeletonema</taxon>
        <taxon>Skeletonema marinoi-dohrnii complex</taxon>
    </lineage>
</organism>
<feature type="compositionally biased region" description="Polar residues" evidence="1">
    <location>
        <begin position="155"/>
        <end position="167"/>
    </location>
</feature>